<name>A0A023B8I0_GRENI</name>
<dbReference type="InterPro" id="IPR050869">
    <property type="entry name" value="H3K4_H4K5_MeTrfase"/>
</dbReference>
<gene>
    <name evidence="2" type="ORF">GNI_059160</name>
</gene>
<dbReference type="AlphaFoldDB" id="A0A023B8I0"/>
<dbReference type="Gene3D" id="2.170.270.10">
    <property type="entry name" value="SET domain"/>
    <property type="match status" value="1"/>
</dbReference>
<dbReference type="Proteomes" id="UP000019763">
    <property type="component" value="Unassembled WGS sequence"/>
</dbReference>
<protein>
    <recommendedName>
        <fullName evidence="1">SET domain-containing protein</fullName>
    </recommendedName>
</protein>
<organism evidence="2 3">
    <name type="scientific">Gregarina niphandrodes</name>
    <name type="common">Septate eugregarine</name>
    <dbReference type="NCBI Taxonomy" id="110365"/>
    <lineage>
        <taxon>Eukaryota</taxon>
        <taxon>Sar</taxon>
        <taxon>Alveolata</taxon>
        <taxon>Apicomplexa</taxon>
        <taxon>Conoidasida</taxon>
        <taxon>Gregarinasina</taxon>
        <taxon>Eugregarinorida</taxon>
        <taxon>Gregarinidae</taxon>
        <taxon>Gregarina</taxon>
    </lineage>
</organism>
<evidence type="ECO:0000313" key="3">
    <source>
        <dbReference type="Proteomes" id="UP000019763"/>
    </source>
</evidence>
<dbReference type="InterPro" id="IPR001214">
    <property type="entry name" value="SET_dom"/>
</dbReference>
<comment type="caution">
    <text evidence="2">The sequence shown here is derived from an EMBL/GenBank/DDBJ whole genome shotgun (WGS) entry which is preliminary data.</text>
</comment>
<keyword evidence="3" id="KW-1185">Reference proteome</keyword>
<dbReference type="OrthoDB" id="406065at2759"/>
<dbReference type="PANTHER" id="PTHR12197:SF292">
    <property type="entry name" value="SET DOMAIN-CONTAINING PROTEIN"/>
    <property type="match status" value="1"/>
</dbReference>
<feature type="domain" description="SET" evidence="1">
    <location>
        <begin position="21"/>
        <end position="206"/>
    </location>
</feature>
<sequence>MLGYVPELGGRTLVAEAHGYKKGQLILAEEPHIVFPATSKSQIYQKVRVICKLSLHDESVVDDLALAIAAYIETLQDADVSDYFATSTAVTTIAESCAAGRDGQEGGSELREIGYEKLWKMLPKYYEVDIEALKQFAMTMICNAHRTSEKVLLYRLVSKMAHSCDPNTLLLIKTKQADGKPGTQEGLCSVIATRDIGPGEPLTFSYFSGQPGAINGAFGRRNLRRRHLLETKFFLCKCSRCIQEEAVEIEEDCGRKLEGAELQDPDDGIRRVHSCYNAMDNYNIWIRNFPDLESALSEGDESPWTSEQFVLICFGLAYKYLVALPNLYHWGIVVSEKKLGPGFSFLHRGLSLTSQSTKLTMCVVLGIILPVCRAIGQSITTLPKGFKFIGPIADDAAQTIVLLRSVLEAEDPVLRYAVPDYHHDVSEFKNAVDIYLP</sequence>
<dbReference type="PANTHER" id="PTHR12197">
    <property type="entry name" value="HISTONE-LYSINE N-METHYLTRANSFERASE SMYD"/>
    <property type="match status" value="1"/>
</dbReference>
<reference evidence="2" key="1">
    <citation type="submission" date="2013-12" db="EMBL/GenBank/DDBJ databases">
        <authorList>
            <person name="Omoto C.K."/>
            <person name="Sibley D."/>
            <person name="Venepally P."/>
            <person name="Hadjithomas M."/>
            <person name="Karamycheva S."/>
            <person name="Brunk B."/>
            <person name="Roos D."/>
            <person name="Caler E."/>
            <person name="Lorenzi H."/>
        </authorList>
    </citation>
    <scope>NUCLEOTIDE SEQUENCE</scope>
</reference>
<accession>A0A023B8I0</accession>
<evidence type="ECO:0000259" key="1">
    <source>
        <dbReference type="Pfam" id="PF00856"/>
    </source>
</evidence>
<proteinExistence type="predicted"/>
<dbReference type="EMBL" id="AFNH02000450">
    <property type="protein sequence ID" value="EZG69201.1"/>
    <property type="molecule type" value="Genomic_DNA"/>
</dbReference>
<dbReference type="RefSeq" id="XP_011134461.1">
    <property type="nucleotide sequence ID" value="XM_011136159.1"/>
</dbReference>
<dbReference type="InterPro" id="IPR046341">
    <property type="entry name" value="SET_dom_sf"/>
</dbReference>
<dbReference type="eggNOG" id="ENOG502T02U">
    <property type="taxonomic scope" value="Eukaryota"/>
</dbReference>
<dbReference type="VEuPathDB" id="CryptoDB:GNI_059160"/>
<evidence type="ECO:0000313" key="2">
    <source>
        <dbReference type="EMBL" id="EZG69201.1"/>
    </source>
</evidence>
<dbReference type="GeneID" id="22912162"/>
<dbReference type="Pfam" id="PF00856">
    <property type="entry name" value="SET"/>
    <property type="match status" value="1"/>
</dbReference>
<dbReference type="SUPFAM" id="SSF82199">
    <property type="entry name" value="SET domain"/>
    <property type="match status" value="1"/>
</dbReference>